<evidence type="ECO:0000256" key="1">
    <source>
        <dbReference type="SAM" id="MobiDB-lite"/>
    </source>
</evidence>
<dbReference type="Proteomes" id="UP001321479">
    <property type="component" value="Segment"/>
</dbReference>
<dbReference type="InterPro" id="IPR036770">
    <property type="entry name" value="Ankyrin_rpt-contain_sf"/>
</dbReference>
<dbReference type="SMART" id="SM00248">
    <property type="entry name" value="ANK"/>
    <property type="match status" value="4"/>
</dbReference>
<dbReference type="EMBL" id="AP024483">
    <property type="protein sequence ID" value="BCS83673.1"/>
    <property type="molecule type" value="Genomic_DNA"/>
</dbReference>
<dbReference type="Pfam" id="PF00023">
    <property type="entry name" value="Ank"/>
    <property type="match status" value="1"/>
</dbReference>
<dbReference type="GeneID" id="80558878"/>
<accession>A0ABM7NU20</accession>
<dbReference type="Gene3D" id="1.25.40.20">
    <property type="entry name" value="Ankyrin repeat-containing domain"/>
    <property type="match status" value="1"/>
</dbReference>
<proteinExistence type="predicted"/>
<protein>
    <submittedName>
        <fullName evidence="2">Ankyrin repeat-containing protein</fullName>
    </submittedName>
</protein>
<dbReference type="RefSeq" id="YP_010842281.1">
    <property type="nucleotide sequence ID" value="NC_079139.1"/>
</dbReference>
<reference evidence="2 3" key="1">
    <citation type="submission" date="2021-02" db="EMBL/GenBank/DDBJ databases">
        <title>Cotonvirus japonicus, which uses Golgi apparatus of host cells for its virion factory, phylogenetically links tailed tupanvirus and icosahedral mimivirus.</title>
        <authorList>
            <person name="Takahashi H."/>
            <person name="Fukaya S."/>
            <person name="Song C."/>
            <person name="Murata K."/>
            <person name="Takemura M."/>
        </authorList>
    </citation>
    <scope>NUCLEOTIDE SEQUENCE [LARGE SCALE GENOMIC DNA]</scope>
</reference>
<evidence type="ECO:0000313" key="2">
    <source>
        <dbReference type="EMBL" id="BCS83673.1"/>
    </source>
</evidence>
<feature type="region of interest" description="Disordered" evidence="1">
    <location>
        <begin position="398"/>
        <end position="419"/>
    </location>
</feature>
<evidence type="ECO:0000313" key="3">
    <source>
        <dbReference type="Proteomes" id="UP001321479"/>
    </source>
</evidence>
<name>A0ABM7NU20_9VIRU</name>
<dbReference type="InterPro" id="IPR002110">
    <property type="entry name" value="Ankyrin_rpt"/>
</dbReference>
<dbReference type="SUPFAM" id="SSF48403">
    <property type="entry name" value="Ankyrin repeat"/>
    <property type="match status" value="1"/>
</dbReference>
<keyword evidence="3" id="KW-1185">Reference proteome</keyword>
<organism evidence="2 3">
    <name type="scientific">Cotonvirus japonicus</name>
    <dbReference type="NCBI Taxonomy" id="2811091"/>
    <lineage>
        <taxon>Viruses</taxon>
        <taxon>Varidnaviria</taxon>
        <taxon>Bamfordvirae</taxon>
        <taxon>Nucleocytoviricota</taxon>
        <taxon>Megaviricetes</taxon>
        <taxon>Imitervirales</taxon>
        <taxon>Mimiviridae</taxon>
        <taxon>Megamimivirinae</taxon>
        <taxon>Cotonvirus</taxon>
        <taxon>Cotonvirus japonicum</taxon>
    </lineage>
</organism>
<sequence length="495" mass="57403">MKTIHHLNNGNTILDIVFSKIKNNNILQKLLDVNAPHSKQEYFTILNENETIRGIPVGIGLCLFTRKPVRKIKFVKFNDIFKYLSTGVILKQVFLPTTNPDFYVERCYDKDKYYSNMVILGKKYDLRQIDTIQQLKSRGLDILDPNVIYWAAKNNCIPVVKYLLSEGANIKTAIYAASKYGKLDVIKSIMCDNPEIILTIIKNCVKDNHKKFIKEIIDNNKNILSPQEFNLLELELNTNIPSTKHKIIKTKSINSNKNNFVMVKNNINVENKNVLTKNNINFTPNLNDNRISNADEFISNAIVKENIIEIDRFIIEGQNIEKFLHMACILRKKNIIDYLINNKNADFESVHKNLVKYRSKYNCDDSIKYLASIIMTKREFDEIEDTCIHQPDSIIFPDKNDRDSKNPAKNLAKNNASHKLDSNSIGKHVRKIECSYTLNQGPDYNFMNQIYILKDVNIIKKTMYGNITCLILEDEFGKQYTTKPHQNCHWIVCDF</sequence>